<evidence type="ECO:0000313" key="3">
    <source>
        <dbReference type="EMBL" id="KAL0901514.1"/>
    </source>
</evidence>
<dbReference type="Pfam" id="PF03372">
    <property type="entry name" value="Exo_endo_phos"/>
    <property type="match status" value="1"/>
</dbReference>
<dbReference type="Proteomes" id="UP001549920">
    <property type="component" value="Unassembled WGS sequence"/>
</dbReference>
<evidence type="ECO:0000313" key="4">
    <source>
        <dbReference type="Proteomes" id="UP001549920"/>
    </source>
</evidence>
<name>A0ABR3IK96_LOXSC</name>
<dbReference type="PANTHER" id="PTHR33395">
    <property type="entry name" value="TRANSCRIPTASE, PUTATIVE-RELATED-RELATED"/>
    <property type="match status" value="1"/>
</dbReference>
<dbReference type="Gene3D" id="3.60.10.10">
    <property type="entry name" value="Endonuclease/exonuclease/phosphatase"/>
    <property type="match status" value="1"/>
</dbReference>
<comment type="caution">
    <text evidence="3">The sequence shown here is derived from an EMBL/GenBank/DDBJ whole genome shotgun (WGS) entry which is preliminary data.</text>
</comment>
<keyword evidence="4" id="KW-1185">Reference proteome</keyword>
<keyword evidence="1" id="KW-0812">Transmembrane</keyword>
<feature type="domain" description="Endonuclease/exonuclease/phosphatase" evidence="2">
    <location>
        <begin position="12"/>
        <end position="220"/>
    </location>
</feature>
<proteinExistence type="predicted"/>
<feature type="transmembrane region" description="Helical" evidence="1">
    <location>
        <begin position="346"/>
        <end position="363"/>
    </location>
</feature>
<keyword evidence="1" id="KW-0472">Membrane</keyword>
<gene>
    <name evidence="3" type="ORF">ABMA27_006750</name>
</gene>
<dbReference type="SUPFAM" id="SSF56219">
    <property type="entry name" value="DNase I-like"/>
    <property type="match status" value="1"/>
</dbReference>
<dbReference type="EMBL" id="JBEUOH010000002">
    <property type="protein sequence ID" value="KAL0901514.1"/>
    <property type="molecule type" value="Genomic_DNA"/>
</dbReference>
<reference evidence="3 4" key="1">
    <citation type="submission" date="2024-06" db="EMBL/GenBank/DDBJ databases">
        <title>A chromosome-level genome assembly of beet webworm, Loxostege sticticalis.</title>
        <authorList>
            <person name="Zhang Y."/>
        </authorList>
    </citation>
    <scope>NUCLEOTIDE SEQUENCE [LARGE SCALE GENOMIC DNA]</scope>
    <source>
        <strain evidence="3">AQ026</strain>
        <tissue evidence="3">Whole body</tissue>
    </source>
</reference>
<dbReference type="InterPro" id="IPR036691">
    <property type="entry name" value="Endo/exonu/phosph_ase_sf"/>
</dbReference>
<evidence type="ECO:0000259" key="2">
    <source>
        <dbReference type="Pfam" id="PF03372"/>
    </source>
</evidence>
<accession>A0ABR3IK96</accession>
<dbReference type="PANTHER" id="PTHR33395:SF22">
    <property type="entry name" value="REVERSE TRANSCRIPTASE DOMAIN-CONTAINING PROTEIN"/>
    <property type="match status" value="1"/>
</dbReference>
<evidence type="ECO:0000256" key="1">
    <source>
        <dbReference type="SAM" id="Phobius"/>
    </source>
</evidence>
<sequence>MSVNLLNLYYQNVNRIRSKLNDVFLNILQNNYDVICLTETNLNDSVYSSEFIDDRYYIFRRDRETSSNSKTDGGGVVIAVKKDINVIRRSDWDCEAEDIWVTLLIGGPGHSQTVHICACYLPPDTLKDTLAHFYSNMQSILLAADDNDISLVVGDFNTPNLSWSPAGPYLTTDMSHDFKSRFLLDSLSVCKLAQFNYVPNANGRFLDLALSNYKGVRASGLEADHAISKADIHHPPLLIELEIEGTIRNIKPKNVSRLNFAKCNYDGLKSDLREIDWTAELNSSSVDANTDTFYLLLNNLIYHHTPATKLRGSSYPSWFSPPLIKCLKEKQRYHRRYKRFHNPRDYDTYSLLIIIIYYYYLLCEIGQRRSILLVK</sequence>
<dbReference type="InterPro" id="IPR005135">
    <property type="entry name" value="Endo/exonuclease/phosphatase"/>
</dbReference>
<keyword evidence="1" id="KW-1133">Transmembrane helix</keyword>
<protein>
    <recommendedName>
        <fullName evidence="2">Endonuclease/exonuclease/phosphatase domain-containing protein</fullName>
    </recommendedName>
</protein>
<organism evidence="3 4">
    <name type="scientific">Loxostege sticticalis</name>
    <name type="common">Beet webworm moth</name>
    <dbReference type="NCBI Taxonomy" id="481309"/>
    <lineage>
        <taxon>Eukaryota</taxon>
        <taxon>Metazoa</taxon>
        <taxon>Ecdysozoa</taxon>
        <taxon>Arthropoda</taxon>
        <taxon>Hexapoda</taxon>
        <taxon>Insecta</taxon>
        <taxon>Pterygota</taxon>
        <taxon>Neoptera</taxon>
        <taxon>Endopterygota</taxon>
        <taxon>Lepidoptera</taxon>
        <taxon>Glossata</taxon>
        <taxon>Ditrysia</taxon>
        <taxon>Pyraloidea</taxon>
        <taxon>Crambidae</taxon>
        <taxon>Pyraustinae</taxon>
        <taxon>Loxostege</taxon>
    </lineage>
</organism>